<evidence type="ECO:0000313" key="2">
    <source>
        <dbReference type="Proteomes" id="UP000694251"/>
    </source>
</evidence>
<name>A0A8T2B0C9_ARASU</name>
<gene>
    <name evidence="1" type="ORF">ISN44_As08g004510</name>
</gene>
<organism evidence="1 2">
    <name type="scientific">Arabidopsis suecica</name>
    <name type="common">Swedish thale-cress</name>
    <name type="synonym">Cardaminopsis suecica</name>
    <dbReference type="NCBI Taxonomy" id="45249"/>
    <lineage>
        <taxon>Eukaryota</taxon>
        <taxon>Viridiplantae</taxon>
        <taxon>Streptophyta</taxon>
        <taxon>Embryophyta</taxon>
        <taxon>Tracheophyta</taxon>
        <taxon>Spermatophyta</taxon>
        <taxon>Magnoliopsida</taxon>
        <taxon>eudicotyledons</taxon>
        <taxon>Gunneridae</taxon>
        <taxon>Pentapetalae</taxon>
        <taxon>rosids</taxon>
        <taxon>malvids</taxon>
        <taxon>Brassicales</taxon>
        <taxon>Brassicaceae</taxon>
        <taxon>Camelineae</taxon>
        <taxon>Arabidopsis</taxon>
    </lineage>
</organism>
<reference evidence="1 2" key="1">
    <citation type="submission" date="2020-12" db="EMBL/GenBank/DDBJ databases">
        <title>Concerted genomic and epigenomic changes stabilize Arabidopsis allopolyploids.</title>
        <authorList>
            <person name="Chen Z."/>
        </authorList>
    </citation>
    <scope>NUCLEOTIDE SEQUENCE [LARGE SCALE GENOMIC DNA]</scope>
    <source>
        <strain evidence="1">As9502</strain>
        <tissue evidence="1">Leaf</tissue>
    </source>
</reference>
<proteinExistence type="predicted"/>
<keyword evidence="2" id="KW-1185">Reference proteome</keyword>
<dbReference type="EMBL" id="JAEFBJ010000008">
    <property type="protein sequence ID" value="KAG7580677.1"/>
    <property type="molecule type" value="Genomic_DNA"/>
</dbReference>
<evidence type="ECO:0000313" key="1">
    <source>
        <dbReference type="EMBL" id="KAG7580677.1"/>
    </source>
</evidence>
<comment type="caution">
    <text evidence="1">The sequence shown here is derived from an EMBL/GenBank/DDBJ whole genome shotgun (WGS) entry which is preliminary data.</text>
</comment>
<dbReference type="AlphaFoldDB" id="A0A8T2B0C9"/>
<protein>
    <submittedName>
        <fullName evidence="1">Uncharacterized protein</fullName>
    </submittedName>
</protein>
<dbReference type="Proteomes" id="UP000694251">
    <property type="component" value="Chromosome 8"/>
</dbReference>
<accession>A0A8T2B0C9</accession>
<sequence>MIIGSLETSNSDRIQLNNVGPTLLWNNVGPTSQLKNHKIFIYHPFWRQNFLTRINKRQIGRLVQQMVPNQKILPMKNGYHLQRDWSHVLWICGLSILYTTQYTHTQRT</sequence>